<feature type="domain" description="AMP-dependent synthetase/ligase" evidence="20">
    <location>
        <begin position="86"/>
        <end position="419"/>
    </location>
</feature>
<keyword evidence="12" id="KW-0576">Peroxisome</keyword>
<dbReference type="GO" id="GO:0044539">
    <property type="term" value="P:long-chain fatty acid import into cell"/>
    <property type="evidence" value="ECO:0007669"/>
    <property type="project" value="TreeGrafter"/>
</dbReference>
<accession>A0AAV2T9M1</accession>
<name>A0AAV2T9M1_CALDB</name>
<evidence type="ECO:0000256" key="12">
    <source>
        <dbReference type="ARBA" id="ARBA00023140"/>
    </source>
</evidence>
<comment type="catalytic activity">
    <reaction evidence="16">
        <text>tetracosanoate + ATP + CoA = tetracosanoyl-CoA + AMP + diphosphate</text>
        <dbReference type="Rhea" id="RHEA:33639"/>
        <dbReference type="ChEBI" id="CHEBI:30616"/>
        <dbReference type="ChEBI" id="CHEBI:31014"/>
        <dbReference type="ChEBI" id="CHEBI:33019"/>
        <dbReference type="ChEBI" id="CHEBI:57287"/>
        <dbReference type="ChEBI" id="CHEBI:65052"/>
        <dbReference type="ChEBI" id="CHEBI:456215"/>
    </reaction>
    <physiologicalReaction direction="left-to-right" evidence="16">
        <dbReference type="Rhea" id="RHEA:33640"/>
    </physiologicalReaction>
</comment>
<keyword evidence="9" id="KW-1133">Transmembrane helix</keyword>
<dbReference type="GO" id="GO:0005886">
    <property type="term" value="C:plasma membrane"/>
    <property type="evidence" value="ECO:0007669"/>
    <property type="project" value="UniProtKB-SubCell"/>
</dbReference>
<dbReference type="FunFam" id="3.40.50.12780:FF:000019">
    <property type="entry name" value="Long-chain fatty acid transporter"/>
    <property type="match status" value="1"/>
</dbReference>
<dbReference type="Pfam" id="PF13193">
    <property type="entry name" value="AMP-binding_C"/>
    <property type="match status" value="1"/>
</dbReference>
<keyword evidence="7" id="KW-0547">Nucleotide-binding</keyword>
<keyword evidence="6" id="KW-0812">Transmembrane</keyword>
<evidence type="ECO:0000256" key="14">
    <source>
        <dbReference type="ARBA" id="ARBA00041297"/>
    </source>
</evidence>
<sequence>MIRKGSWQPCYAFFLLLLVHTLILGDTFFKAFAKSYVIYLFLGGWRYQRLFALCVRRDLKGLRVLLLVLYDTYWNSFFKETFRDMFDRTVRKVGKDAIAFYFEDQVWTFGHLDAYSNKVANYLVKCGLKRGDKLFLLMHSSPSYVGIWLGAAKIGVATALLNYNLRKDSLAHSLGAVDASAIVVGSRLKDAFVEVGGEQKFDKDKVWYVDESASIPDSAYAMTSTCACEWNRALAQVSSAAPPPLSKAISPHEHLIYVYTSGTSGLPKAAIITIPRYILMVDGCRFPFSISRSDVLYSSLPLYHTMAGICGLGQVLLHGTPMVIRTKFSASQFWTDCIKYKCTVIQYIGETCRYLIAQPPKSTDTQHHVRLAFGNGLRRDTWIEFQKRFNIPQIMELYGATESSACIINPDNTVGAIGFLPQVIRNVYPIFLIKMDPVTEEPIRDPNTGLCMECEPYETGQLVGKIRKGSPIHRFDGYVNKEASMKRILRNVFDQGDVWFGSGDLMYCDELGYLYFSDRMGDTFRWHGENVSTAEVENVVSKILGKSLVTVYGVPLPKNEGKAGMAAVRLDMENLSVAEEKALVANIQRVTSDHLPTYARPIFIRFCKDISMTSTFKPCKYEMALRGFDPTKTEDHIYFLDPTSHSYRLVDKDLFCQINSGSLRL</sequence>
<keyword evidence="11" id="KW-0472">Membrane</keyword>
<reference evidence="22" key="1">
    <citation type="submission" date="2024-06" db="EMBL/GenBank/DDBJ databases">
        <authorList>
            <person name="Liu X."/>
            <person name="Lenzi L."/>
            <person name="Haldenby T S."/>
            <person name="Uol C."/>
        </authorList>
    </citation>
    <scope>NUCLEOTIDE SEQUENCE</scope>
</reference>
<evidence type="ECO:0000256" key="4">
    <source>
        <dbReference type="ARBA" id="ARBA00022475"/>
    </source>
</evidence>
<dbReference type="InterPro" id="IPR025110">
    <property type="entry name" value="AMP-bd_C"/>
</dbReference>
<evidence type="ECO:0000256" key="18">
    <source>
        <dbReference type="ARBA" id="ARBA00068795"/>
    </source>
</evidence>
<keyword evidence="3" id="KW-0813">Transport</keyword>
<dbReference type="Proteomes" id="UP001497525">
    <property type="component" value="Unassembled WGS sequence"/>
</dbReference>
<evidence type="ECO:0000256" key="6">
    <source>
        <dbReference type="ARBA" id="ARBA00022692"/>
    </source>
</evidence>
<comment type="caution">
    <text evidence="22">The sequence shown here is derived from an EMBL/GenBank/DDBJ whole genome shotgun (WGS) entry which is preliminary data.</text>
</comment>
<evidence type="ECO:0000256" key="8">
    <source>
        <dbReference type="ARBA" id="ARBA00022840"/>
    </source>
</evidence>
<dbReference type="GO" id="GO:0005524">
    <property type="term" value="F:ATP binding"/>
    <property type="evidence" value="ECO:0007669"/>
    <property type="project" value="UniProtKB-KW"/>
</dbReference>
<dbReference type="PROSITE" id="PS00455">
    <property type="entry name" value="AMP_BINDING"/>
    <property type="match status" value="1"/>
</dbReference>
<dbReference type="Gene3D" id="3.40.50.12780">
    <property type="entry name" value="N-terminal domain of ligase-like"/>
    <property type="match status" value="1"/>
</dbReference>
<dbReference type="GO" id="GO:0005789">
    <property type="term" value="C:endoplasmic reticulum membrane"/>
    <property type="evidence" value="ECO:0007669"/>
    <property type="project" value="TreeGrafter"/>
</dbReference>
<comment type="catalytic activity">
    <reaction evidence="13">
        <text>a very long-chain fatty acid + ATP + CoA = a very long-chain fatty acyl-CoA + AMP + diphosphate</text>
        <dbReference type="Rhea" id="RHEA:54536"/>
        <dbReference type="ChEBI" id="CHEBI:30616"/>
        <dbReference type="ChEBI" id="CHEBI:33019"/>
        <dbReference type="ChEBI" id="CHEBI:57287"/>
        <dbReference type="ChEBI" id="CHEBI:58950"/>
        <dbReference type="ChEBI" id="CHEBI:138261"/>
        <dbReference type="ChEBI" id="CHEBI:456215"/>
    </reaction>
    <physiologicalReaction direction="left-to-right" evidence="13">
        <dbReference type="Rhea" id="RHEA:54537"/>
    </physiologicalReaction>
</comment>
<protein>
    <recommendedName>
        <fullName evidence="18">Very long-chain fatty acid transport protein</fullName>
    </recommendedName>
    <alternativeName>
        <fullName evidence="14">Long-chain-fatty-acid--CoA ligase</fullName>
    </alternativeName>
    <alternativeName>
        <fullName evidence="19">Very-long-chain acyl-CoA synthetase</fullName>
    </alternativeName>
</protein>
<proteinExistence type="inferred from homology"/>
<evidence type="ECO:0000256" key="9">
    <source>
        <dbReference type="ARBA" id="ARBA00022989"/>
    </source>
</evidence>
<dbReference type="PANTHER" id="PTHR43107:SF22">
    <property type="entry name" value="VERY LONG-CHAIN ACYL-COA SYNTHETASE"/>
    <property type="match status" value="1"/>
</dbReference>
<evidence type="ECO:0000256" key="13">
    <source>
        <dbReference type="ARBA" id="ARBA00036527"/>
    </source>
</evidence>
<evidence type="ECO:0000256" key="10">
    <source>
        <dbReference type="ARBA" id="ARBA00023055"/>
    </source>
</evidence>
<keyword evidence="5" id="KW-0436">Ligase</keyword>
<keyword evidence="10" id="KW-0445">Lipid transport</keyword>
<dbReference type="InterPro" id="IPR042099">
    <property type="entry name" value="ANL_N_sf"/>
</dbReference>
<keyword evidence="8" id="KW-0067">ATP-binding</keyword>
<evidence type="ECO:0000313" key="22">
    <source>
        <dbReference type="EMBL" id="CAL5132976.1"/>
    </source>
</evidence>
<dbReference type="GO" id="GO:0005778">
    <property type="term" value="C:peroxisomal membrane"/>
    <property type="evidence" value="ECO:0007669"/>
    <property type="project" value="UniProtKB-SubCell"/>
</dbReference>
<evidence type="ECO:0000259" key="21">
    <source>
        <dbReference type="Pfam" id="PF13193"/>
    </source>
</evidence>
<evidence type="ECO:0000313" key="23">
    <source>
        <dbReference type="Proteomes" id="UP001497525"/>
    </source>
</evidence>
<dbReference type="AlphaFoldDB" id="A0AAV2T9M1"/>
<comment type="function">
    <text evidence="17">Acyl-CoA synthetase required for both the import of long chain fatty acids (LCFAs) (C14-C18) and the activation very long chain fatty acids (VLCFAs) (C20-C26) by esterification of the fatty acids into metabolically active CoA-thioesters for subsequent degradation or incorporation into phospholipids. The transport and fatty acyl-CoA synthetase activities are genetically separable and are thus independent activities. Esterifies VLCFAs in the peroxisome matrix. The VLCFAs are actively transported into peroxisomes by a PXA1-PXA2 heterodimeric transporter in the peroxisomal membrane.</text>
</comment>
<comment type="similarity">
    <text evidence="2">Belongs to the ATP-dependent AMP-binding enzyme family.</text>
</comment>
<dbReference type="PANTHER" id="PTHR43107">
    <property type="entry name" value="LONG-CHAIN FATTY ACID TRANSPORT PROTEIN"/>
    <property type="match status" value="1"/>
</dbReference>
<evidence type="ECO:0000256" key="1">
    <source>
        <dbReference type="ARBA" id="ARBA00004651"/>
    </source>
</evidence>
<evidence type="ECO:0000256" key="3">
    <source>
        <dbReference type="ARBA" id="ARBA00022448"/>
    </source>
</evidence>
<keyword evidence="4" id="KW-1003">Cell membrane</keyword>
<evidence type="ECO:0000256" key="7">
    <source>
        <dbReference type="ARBA" id="ARBA00022741"/>
    </source>
</evidence>
<dbReference type="GO" id="GO:0004467">
    <property type="term" value="F:long-chain fatty acid-CoA ligase activity"/>
    <property type="evidence" value="ECO:0007669"/>
    <property type="project" value="TreeGrafter"/>
</dbReference>
<evidence type="ECO:0000256" key="11">
    <source>
        <dbReference type="ARBA" id="ARBA00023136"/>
    </source>
</evidence>
<evidence type="ECO:0000259" key="20">
    <source>
        <dbReference type="Pfam" id="PF00501"/>
    </source>
</evidence>
<dbReference type="EMBL" id="CAXLJL010000145">
    <property type="protein sequence ID" value="CAL5132976.1"/>
    <property type="molecule type" value="Genomic_DNA"/>
</dbReference>
<feature type="domain" description="AMP-binding enzyme C-terminal" evidence="21">
    <location>
        <begin position="535"/>
        <end position="617"/>
    </location>
</feature>
<dbReference type="InterPro" id="IPR000873">
    <property type="entry name" value="AMP-dep_synth/lig_dom"/>
</dbReference>
<dbReference type="InterPro" id="IPR045851">
    <property type="entry name" value="AMP-bd_C_sf"/>
</dbReference>
<evidence type="ECO:0000256" key="15">
    <source>
        <dbReference type="ARBA" id="ARBA00046271"/>
    </source>
</evidence>
<comment type="subcellular location">
    <subcellularLocation>
        <location evidence="1">Cell membrane</location>
        <topology evidence="1">Multi-pass membrane protein</topology>
    </subcellularLocation>
    <subcellularLocation>
        <location evidence="15">Peroxisome membrane</location>
    </subcellularLocation>
</comment>
<dbReference type="SUPFAM" id="SSF56801">
    <property type="entry name" value="Acetyl-CoA synthetase-like"/>
    <property type="match status" value="1"/>
</dbReference>
<dbReference type="GO" id="GO:0005324">
    <property type="term" value="F:long-chain fatty acid transmembrane transporter activity"/>
    <property type="evidence" value="ECO:0007669"/>
    <property type="project" value="TreeGrafter"/>
</dbReference>
<dbReference type="Gene3D" id="3.30.300.30">
    <property type="match status" value="1"/>
</dbReference>
<evidence type="ECO:0000256" key="16">
    <source>
        <dbReference type="ARBA" id="ARBA00048666"/>
    </source>
</evidence>
<organism evidence="22 23">
    <name type="scientific">Calicophoron daubneyi</name>
    <name type="common">Rumen fluke</name>
    <name type="synonym">Paramphistomum daubneyi</name>
    <dbReference type="NCBI Taxonomy" id="300641"/>
    <lineage>
        <taxon>Eukaryota</taxon>
        <taxon>Metazoa</taxon>
        <taxon>Spiralia</taxon>
        <taxon>Lophotrochozoa</taxon>
        <taxon>Platyhelminthes</taxon>
        <taxon>Trematoda</taxon>
        <taxon>Digenea</taxon>
        <taxon>Plagiorchiida</taxon>
        <taxon>Pronocephalata</taxon>
        <taxon>Paramphistomoidea</taxon>
        <taxon>Paramphistomidae</taxon>
        <taxon>Calicophoron</taxon>
    </lineage>
</organism>
<evidence type="ECO:0000256" key="5">
    <source>
        <dbReference type="ARBA" id="ARBA00022598"/>
    </source>
</evidence>
<evidence type="ECO:0000256" key="2">
    <source>
        <dbReference type="ARBA" id="ARBA00006432"/>
    </source>
</evidence>
<dbReference type="Pfam" id="PF00501">
    <property type="entry name" value="AMP-binding"/>
    <property type="match status" value="1"/>
</dbReference>
<evidence type="ECO:0000256" key="17">
    <source>
        <dbReference type="ARBA" id="ARBA00060276"/>
    </source>
</evidence>
<evidence type="ECO:0000256" key="19">
    <source>
        <dbReference type="ARBA" id="ARBA00078285"/>
    </source>
</evidence>
<gene>
    <name evidence="22" type="ORF">CDAUBV1_LOCUS5849</name>
</gene>
<dbReference type="InterPro" id="IPR020845">
    <property type="entry name" value="AMP-binding_CS"/>
</dbReference>